<reference evidence="3 4" key="1">
    <citation type="journal article" date="2015" name="Genome Announc.">
        <title>Genome Assemblies of Three Soil-Associated Devosia species: D. insulae, D. limi, and D. soli.</title>
        <authorList>
            <person name="Hassan Y.I."/>
            <person name="Lepp D."/>
            <person name="Zhou T."/>
        </authorList>
    </citation>
    <scope>NUCLEOTIDE SEQUENCE [LARGE SCALE GENOMIC DNA]</scope>
    <source>
        <strain evidence="3 4">DS-56</strain>
    </source>
</reference>
<feature type="repeat" description="TPR" evidence="1">
    <location>
        <begin position="423"/>
        <end position="456"/>
    </location>
</feature>
<accession>A0A1E5XRW5</accession>
<organism evidence="3 4">
    <name type="scientific">Devosia insulae DS-56</name>
    <dbReference type="NCBI Taxonomy" id="1116389"/>
    <lineage>
        <taxon>Bacteria</taxon>
        <taxon>Pseudomonadati</taxon>
        <taxon>Pseudomonadota</taxon>
        <taxon>Alphaproteobacteria</taxon>
        <taxon>Hyphomicrobiales</taxon>
        <taxon>Devosiaceae</taxon>
        <taxon>Devosia</taxon>
    </lineage>
</organism>
<keyword evidence="1" id="KW-0802">TPR repeat</keyword>
<dbReference type="RefSeq" id="WP_069909582.1">
    <property type="nucleotide sequence ID" value="NZ_LAJE02000165.1"/>
</dbReference>
<feature type="domain" description="Bacterial transcriptional activator" evidence="2">
    <location>
        <begin position="38"/>
        <end position="175"/>
    </location>
</feature>
<dbReference type="AlphaFoldDB" id="A0A1E5XRW5"/>
<proteinExistence type="predicted"/>
<dbReference type="EMBL" id="LAJE02000165">
    <property type="protein sequence ID" value="OEO31244.1"/>
    <property type="molecule type" value="Genomic_DNA"/>
</dbReference>
<evidence type="ECO:0000256" key="1">
    <source>
        <dbReference type="PROSITE-ProRule" id="PRU00339"/>
    </source>
</evidence>
<protein>
    <recommendedName>
        <fullName evidence="2">Bacterial transcriptional activator domain-containing protein</fullName>
    </recommendedName>
</protein>
<evidence type="ECO:0000313" key="4">
    <source>
        <dbReference type="Proteomes" id="UP000095463"/>
    </source>
</evidence>
<dbReference type="SUPFAM" id="SSF48452">
    <property type="entry name" value="TPR-like"/>
    <property type="match status" value="1"/>
</dbReference>
<dbReference type="Proteomes" id="UP000095463">
    <property type="component" value="Unassembled WGS sequence"/>
</dbReference>
<dbReference type="InterPro" id="IPR011990">
    <property type="entry name" value="TPR-like_helical_dom_sf"/>
</dbReference>
<keyword evidence="4" id="KW-1185">Reference proteome</keyword>
<dbReference type="SMART" id="SM01043">
    <property type="entry name" value="BTAD"/>
    <property type="match status" value="1"/>
</dbReference>
<dbReference type="Gene3D" id="1.25.40.10">
    <property type="entry name" value="Tetratricopeptide repeat domain"/>
    <property type="match status" value="2"/>
</dbReference>
<comment type="caution">
    <text evidence="3">The sequence shown here is derived from an EMBL/GenBank/DDBJ whole genome shotgun (WGS) entry which is preliminary data.</text>
</comment>
<name>A0A1E5XRW5_9HYPH</name>
<dbReference type="InterPro" id="IPR051677">
    <property type="entry name" value="AfsR-DnrI-RedD_regulator"/>
</dbReference>
<dbReference type="PANTHER" id="PTHR35807">
    <property type="entry name" value="TRANSCRIPTIONAL REGULATOR REDD-RELATED"/>
    <property type="match status" value="1"/>
</dbReference>
<evidence type="ECO:0000259" key="2">
    <source>
        <dbReference type="SMART" id="SM01043"/>
    </source>
</evidence>
<dbReference type="InterPro" id="IPR019734">
    <property type="entry name" value="TPR_rpt"/>
</dbReference>
<sequence length="585" mass="65498">MTNLRQTLLHTRELEGRYGFELFDADATEIELNRDVVLDLREVGRIRSAEDAPELERLIGLYRGELLAGVSGVGSEFDQWLALERTRIENQFASQATEAALRIGGRGAHSALFRLAERLPYSDLVCRATIELFRSENNESGARAAFAAFRNRLRHGLGMEPAAETAELFGGDEITTPAQPRIVERRRPMADEDRARVSFVPRVVLLPPLQDFKQASVPRHLAPALVEDVTIGLSRLKSLSVIAPHTAWQLDPFTALDEVRAHQIDYAVESRIAPHFAGDGLSLAIRLVRAAGREIVWADKFAFSALSAPERYWDFTNGVARALAESIETAELQRERTLRDAGAYSHYLAGRQNLRTFDLPKIRRGRKSLRIARDIEPDQATIESALARSYVVEWVLRSGSDKALLDKAKLHAERAVSIDPNDGTAYRELGRVALFDRDLDQALVHMSTAAELAPNHADILADYADTLAHNSNHREALDKINAAMRLNPIPPDEYLWTLGGINFFRGRFDEALANLSQMKNPEPAYRLMAAAAAMAGQMDLARRYRLQALRLQPDFTTARWLSRVPQRDPSDVDLYIDALHKAGFK</sequence>
<dbReference type="InterPro" id="IPR005158">
    <property type="entry name" value="BTAD"/>
</dbReference>
<dbReference type="SMART" id="SM00028">
    <property type="entry name" value="TPR"/>
    <property type="match status" value="3"/>
</dbReference>
<gene>
    <name evidence="3" type="ORF">VW23_017305</name>
</gene>
<dbReference type="Pfam" id="PF03704">
    <property type="entry name" value="BTAD"/>
    <property type="match status" value="1"/>
</dbReference>
<evidence type="ECO:0000313" key="3">
    <source>
        <dbReference type="EMBL" id="OEO31244.1"/>
    </source>
</evidence>
<dbReference type="PROSITE" id="PS50005">
    <property type="entry name" value="TPR"/>
    <property type="match status" value="1"/>
</dbReference>